<evidence type="ECO:0000313" key="14">
    <source>
        <dbReference type="EMBL" id="GLH67406.1"/>
    </source>
</evidence>
<dbReference type="Pfam" id="PF00291">
    <property type="entry name" value="PALP"/>
    <property type="match status" value="1"/>
</dbReference>
<organism evidence="14 15">
    <name type="scientific">Geothrix edaphica</name>
    <dbReference type="NCBI Taxonomy" id="2927976"/>
    <lineage>
        <taxon>Bacteria</taxon>
        <taxon>Pseudomonadati</taxon>
        <taxon>Acidobacteriota</taxon>
        <taxon>Holophagae</taxon>
        <taxon>Holophagales</taxon>
        <taxon>Holophagaceae</taxon>
        <taxon>Geothrix</taxon>
    </lineage>
</organism>
<protein>
    <recommendedName>
        <fullName evidence="5 11">Threonine synthase</fullName>
        <ecNumber evidence="4 11">4.2.3.1</ecNumber>
    </recommendedName>
</protein>
<evidence type="ECO:0000259" key="13">
    <source>
        <dbReference type="Pfam" id="PF14821"/>
    </source>
</evidence>
<dbReference type="PANTHER" id="PTHR42690">
    <property type="entry name" value="THREONINE SYNTHASE FAMILY MEMBER"/>
    <property type="match status" value="1"/>
</dbReference>
<evidence type="ECO:0000313" key="15">
    <source>
        <dbReference type="Proteomes" id="UP001165044"/>
    </source>
</evidence>
<dbReference type="InterPro" id="IPR036052">
    <property type="entry name" value="TrpB-like_PALP_sf"/>
</dbReference>
<dbReference type="Gene3D" id="3.40.50.1100">
    <property type="match status" value="2"/>
</dbReference>
<evidence type="ECO:0000256" key="4">
    <source>
        <dbReference type="ARBA" id="ARBA00013028"/>
    </source>
</evidence>
<dbReference type="EC" id="4.2.3.1" evidence="4 11"/>
<keyword evidence="8" id="KW-0663">Pyridoxal phosphate</keyword>
<evidence type="ECO:0000256" key="2">
    <source>
        <dbReference type="ARBA" id="ARBA00004979"/>
    </source>
</evidence>
<sequence length="422" mass="44997">MKLASTRTPALRATFLEAARRGLAPDGGLFAPVEVPRFADAADLLKLDFQARSAEILHRFLGDELSRSDVEGLVRSAFTFPAPLVPVRPGLSALELFHGPTLAFKDFGARFLARVLALDAGTTPRTVLTATSGDTGAAVACAFLGLQGVRVVVLYPAGRVSPLQERQFATCGGNVLALAVDGVFDDCQRLVKGAFEDPDLVSRQGLTSANSINIARLLAQLLYYYEAAAQVGGDAPRVVAVPSGNFGNLYAGLLAQATGAPIHRFVVATNANRVVPDYLDTGEYRPRPSVATLSNAMDVGAPSNWERIHALFRGDHDAMAAALRWGVRSDAETRQTILDLDREGYLADPHGAVACGVLQAQLREGEQGIFLATAHPAKFCESLEPTLGREIPLPRALSDLLAKPLLCEPLAADQAALKRRLL</sequence>
<feature type="domain" description="Threonine synthase N-terminal" evidence="13">
    <location>
        <begin position="4"/>
        <end position="78"/>
    </location>
</feature>
<evidence type="ECO:0000256" key="3">
    <source>
        <dbReference type="ARBA" id="ARBA00005517"/>
    </source>
</evidence>
<gene>
    <name evidence="14" type="ORF">GETHED_17700</name>
</gene>
<dbReference type="PROSITE" id="PS00165">
    <property type="entry name" value="DEHYDRATASE_SER_THR"/>
    <property type="match status" value="1"/>
</dbReference>
<dbReference type="Pfam" id="PF14821">
    <property type="entry name" value="Thr_synth_N"/>
    <property type="match status" value="1"/>
</dbReference>
<dbReference type="RefSeq" id="WP_285608531.1">
    <property type="nucleotide sequence ID" value="NZ_BSDC01000002.1"/>
</dbReference>
<dbReference type="EMBL" id="BSDC01000002">
    <property type="protein sequence ID" value="GLH67406.1"/>
    <property type="molecule type" value="Genomic_DNA"/>
</dbReference>
<reference evidence="14" key="1">
    <citation type="journal article" date="2023" name="Antonie Van Leeuwenhoek">
        <title>Mesoterricola silvestris gen. nov., sp. nov., Mesoterricola sediminis sp. nov., Geothrix oryzae sp. nov., Geothrix edaphica sp. nov., Geothrix rubra sp. nov., and Geothrix limicola sp. nov., six novel members of Acidobacteriota isolated from soils.</title>
        <authorList>
            <person name="Itoh H."/>
            <person name="Sugisawa Y."/>
            <person name="Mise K."/>
            <person name="Xu Z."/>
            <person name="Kuniyasu M."/>
            <person name="Ushijima N."/>
            <person name="Kawano K."/>
            <person name="Kobayashi E."/>
            <person name="Shiratori Y."/>
            <person name="Masuda Y."/>
            <person name="Senoo K."/>
        </authorList>
    </citation>
    <scope>NUCLEOTIDE SEQUENCE</scope>
    <source>
        <strain evidence="14">Red802</strain>
    </source>
</reference>
<accession>A0ABQ5PZB5</accession>
<dbReference type="InterPro" id="IPR037158">
    <property type="entry name" value="Thr_synth_N_sf"/>
</dbReference>
<evidence type="ECO:0000256" key="11">
    <source>
        <dbReference type="NCBIfam" id="TIGR00260"/>
    </source>
</evidence>
<dbReference type="Gene3D" id="3.90.1380.10">
    <property type="entry name" value="Threonine synthase, N-terminal domain"/>
    <property type="match status" value="1"/>
</dbReference>
<evidence type="ECO:0000256" key="5">
    <source>
        <dbReference type="ARBA" id="ARBA00018679"/>
    </source>
</evidence>
<comment type="catalytic activity">
    <reaction evidence="10">
        <text>O-phospho-L-homoserine + H2O = L-threonine + phosphate</text>
        <dbReference type="Rhea" id="RHEA:10840"/>
        <dbReference type="ChEBI" id="CHEBI:15377"/>
        <dbReference type="ChEBI" id="CHEBI:43474"/>
        <dbReference type="ChEBI" id="CHEBI:57590"/>
        <dbReference type="ChEBI" id="CHEBI:57926"/>
        <dbReference type="EC" id="4.2.3.1"/>
    </reaction>
</comment>
<dbReference type="NCBIfam" id="TIGR00260">
    <property type="entry name" value="thrC"/>
    <property type="match status" value="1"/>
</dbReference>
<evidence type="ECO:0000256" key="9">
    <source>
        <dbReference type="ARBA" id="ARBA00023239"/>
    </source>
</evidence>
<dbReference type="InterPro" id="IPR004450">
    <property type="entry name" value="Thr_synthase-like"/>
</dbReference>
<dbReference type="Proteomes" id="UP001165044">
    <property type="component" value="Unassembled WGS sequence"/>
</dbReference>
<dbReference type="InterPro" id="IPR001926">
    <property type="entry name" value="TrpB-like_PALP"/>
</dbReference>
<evidence type="ECO:0000256" key="10">
    <source>
        <dbReference type="ARBA" id="ARBA00049144"/>
    </source>
</evidence>
<dbReference type="InterPro" id="IPR029144">
    <property type="entry name" value="Thr_synth_N"/>
</dbReference>
<keyword evidence="7" id="KW-0791">Threonine biosynthesis</keyword>
<keyword evidence="15" id="KW-1185">Reference proteome</keyword>
<name>A0ABQ5PZB5_9BACT</name>
<proteinExistence type="inferred from homology"/>
<keyword evidence="9" id="KW-0456">Lyase</keyword>
<dbReference type="PANTHER" id="PTHR42690:SF1">
    <property type="entry name" value="THREONINE SYNTHASE-LIKE 2"/>
    <property type="match status" value="1"/>
</dbReference>
<comment type="caution">
    <text evidence="14">The sequence shown here is derived from an EMBL/GenBank/DDBJ whole genome shotgun (WGS) entry which is preliminary data.</text>
</comment>
<feature type="domain" description="Tryptophan synthase beta chain-like PALP" evidence="12">
    <location>
        <begin position="95"/>
        <end position="364"/>
    </location>
</feature>
<comment type="cofactor">
    <cofactor evidence="1">
        <name>pyridoxal 5'-phosphate</name>
        <dbReference type="ChEBI" id="CHEBI:597326"/>
    </cofactor>
</comment>
<dbReference type="InterPro" id="IPR051166">
    <property type="entry name" value="Threonine_Synthase"/>
</dbReference>
<comment type="pathway">
    <text evidence="2">Amino-acid biosynthesis; L-threonine biosynthesis; L-threonine from L-aspartate: step 5/5.</text>
</comment>
<evidence type="ECO:0000256" key="1">
    <source>
        <dbReference type="ARBA" id="ARBA00001933"/>
    </source>
</evidence>
<evidence type="ECO:0000256" key="7">
    <source>
        <dbReference type="ARBA" id="ARBA00022697"/>
    </source>
</evidence>
<comment type="similarity">
    <text evidence="3">Belongs to the threonine synthase family.</text>
</comment>
<dbReference type="SUPFAM" id="SSF53686">
    <property type="entry name" value="Tryptophan synthase beta subunit-like PLP-dependent enzymes"/>
    <property type="match status" value="1"/>
</dbReference>
<evidence type="ECO:0000259" key="12">
    <source>
        <dbReference type="Pfam" id="PF00291"/>
    </source>
</evidence>
<dbReference type="InterPro" id="IPR000634">
    <property type="entry name" value="Ser/Thr_deHydtase_PyrdxlP-BS"/>
</dbReference>
<evidence type="ECO:0000256" key="6">
    <source>
        <dbReference type="ARBA" id="ARBA00022605"/>
    </source>
</evidence>
<keyword evidence="6" id="KW-0028">Amino-acid biosynthesis</keyword>
<evidence type="ECO:0000256" key="8">
    <source>
        <dbReference type="ARBA" id="ARBA00022898"/>
    </source>
</evidence>